<evidence type="ECO:0000256" key="1">
    <source>
        <dbReference type="SAM" id="MobiDB-lite"/>
    </source>
</evidence>
<comment type="caution">
    <text evidence="2">The sequence shown here is derived from an EMBL/GenBank/DDBJ whole genome shotgun (WGS) entry which is preliminary data.</text>
</comment>
<dbReference type="AlphaFoldDB" id="A0A8X6GIB2"/>
<evidence type="ECO:0000313" key="3">
    <source>
        <dbReference type="Proteomes" id="UP000887116"/>
    </source>
</evidence>
<reference evidence="2" key="1">
    <citation type="submission" date="2020-07" db="EMBL/GenBank/DDBJ databases">
        <title>Multicomponent nature underlies the extraordinary mechanical properties of spider dragline silk.</title>
        <authorList>
            <person name="Kono N."/>
            <person name="Nakamura H."/>
            <person name="Mori M."/>
            <person name="Yoshida Y."/>
            <person name="Ohtoshi R."/>
            <person name="Malay A.D."/>
            <person name="Moran D.A.P."/>
            <person name="Tomita M."/>
            <person name="Numata K."/>
            <person name="Arakawa K."/>
        </authorList>
    </citation>
    <scope>NUCLEOTIDE SEQUENCE</scope>
</reference>
<proteinExistence type="predicted"/>
<gene>
    <name evidence="2" type="ORF">TNCT_705561</name>
</gene>
<organism evidence="2 3">
    <name type="scientific">Trichonephila clavata</name>
    <name type="common">Joro spider</name>
    <name type="synonym">Nephila clavata</name>
    <dbReference type="NCBI Taxonomy" id="2740835"/>
    <lineage>
        <taxon>Eukaryota</taxon>
        <taxon>Metazoa</taxon>
        <taxon>Ecdysozoa</taxon>
        <taxon>Arthropoda</taxon>
        <taxon>Chelicerata</taxon>
        <taxon>Arachnida</taxon>
        <taxon>Araneae</taxon>
        <taxon>Araneomorphae</taxon>
        <taxon>Entelegynae</taxon>
        <taxon>Araneoidea</taxon>
        <taxon>Nephilidae</taxon>
        <taxon>Trichonephila</taxon>
    </lineage>
</organism>
<evidence type="ECO:0000313" key="2">
    <source>
        <dbReference type="EMBL" id="GFR04648.1"/>
    </source>
</evidence>
<name>A0A8X6GIB2_TRICU</name>
<dbReference type="EMBL" id="BMAO01015844">
    <property type="protein sequence ID" value="GFR04648.1"/>
    <property type="molecule type" value="Genomic_DNA"/>
</dbReference>
<sequence>MQQPETVDKLLFEQQFPTKAHHGGQMFPSPPEKGSAQEVKTCWTRGFHCGPARSLPLIKLQPPSAEELSEDPGDSSIISQ</sequence>
<accession>A0A8X6GIB2</accession>
<dbReference type="Proteomes" id="UP000887116">
    <property type="component" value="Unassembled WGS sequence"/>
</dbReference>
<protein>
    <submittedName>
        <fullName evidence="2">Uncharacterized protein</fullName>
    </submittedName>
</protein>
<feature type="region of interest" description="Disordered" evidence="1">
    <location>
        <begin position="61"/>
        <end position="80"/>
    </location>
</feature>
<feature type="region of interest" description="Disordered" evidence="1">
    <location>
        <begin position="19"/>
        <end position="38"/>
    </location>
</feature>
<dbReference type="OrthoDB" id="10282842at2759"/>
<keyword evidence="3" id="KW-1185">Reference proteome</keyword>